<dbReference type="OrthoDB" id="8998645at2"/>
<dbReference type="KEGG" id="buz:AYM40_22035"/>
<dbReference type="AlphaFoldDB" id="A0A161I7J6"/>
<feature type="region of interest" description="Disordered" evidence="1">
    <location>
        <begin position="285"/>
        <end position="367"/>
    </location>
</feature>
<protein>
    <submittedName>
        <fullName evidence="2">Uncharacterized protein</fullName>
    </submittedName>
</protein>
<feature type="compositionally biased region" description="Polar residues" evidence="1">
    <location>
        <begin position="238"/>
        <end position="254"/>
    </location>
</feature>
<name>A0A161I7J6_9BURK</name>
<evidence type="ECO:0000313" key="2">
    <source>
        <dbReference type="EMBL" id="ANB75103.1"/>
    </source>
</evidence>
<dbReference type="RefSeq" id="WP_063498398.1">
    <property type="nucleotide sequence ID" value="NZ_CP014579.1"/>
</dbReference>
<feature type="region of interest" description="Disordered" evidence="1">
    <location>
        <begin position="204"/>
        <end position="271"/>
    </location>
</feature>
<dbReference type="STRING" id="1804984.AYM40_22035"/>
<keyword evidence="3" id="KW-1185">Reference proteome</keyword>
<evidence type="ECO:0000256" key="1">
    <source>
        <dbReference type="SAM" id="MobiDB-lite"/>
    </source>
</evidence>
<sequence>MTRPLALIEGDLTIPLPRPFDGLPPPFGAHRRMLREAVQKAVEQVARPARAPRFPPGVTHILSYRASPQRVDTTRWDASMAEARRYLEMSNTRPRSSRSDHLLAASIFAGCTIALTWLLVTCSMKEAEKAKPLAVASAVQSSAKATDSPLDHSQQPVEPAVDATRAAALASTPAPLQTIASIGSAAPATPARYAEPVAVPTNPIAQAGSLPDAPKQSVSLSQAEPRPTAAPSPVIQKQAASLPQVTLKQTTQIAASDDNSKAPVKAASGTRMARLTEAHVSGRLTLSRTVRPAAQPTVSTQPEWSARSSHDDDSVDQAPWLGWASQQHRPPAAMRATVPADNNWNDRMTQRRITDDPAAFHTGGSGK</sequence>
<reference evidence="2 3" key="1">
    <citation type="journal article" date="2016" name="Gene">
        <title>PacBio SMRT assembly of a complex multi-replicon genome reveals chlorocatechol degradative operon in a region of genome plasticity.</title>
        <authorList>
            <person name="Ricker N."/>
            <person name="Shen S.Y."/>
            <person name="Goordial J."/>
            <person name="Jin S."/>
            <person name="Fulthorpe R.R."/>
        </authorList>
    </citation>
    <scope>NUCLEOTIDE SEQUENCE [LARGE SCALE GENOMIC DNA]</scope>
    <source>
        <strain evidence="2 3">OLGA172</strain>
    </source>
</reference>
<evidence type="ECO:0000313" key="3">
    <source>
        <dbReference type="Proteomes" id="UP000076852"/>
    </source>
</evidence>
<proteinExistence type="predicted"/>
<dbReference type="EMBL" id="CP014579">
    <property type="protein sequence ID" value="ANB75103.1"/>
    <property type="molecule type" value="Genomic_DNA"/>
</dbReference>
<feature type="compositionally biased region" description="Polar residues" evidence="1">
    <location>
        <begin position="296"/>
        <end position="307"/>
    </location>
</feature>
<accession>A0A161I7J6</accession>
<dbReference type="Proteomes" id="UP000076852">
    <property type="component" value="Chromosome 2"/>
</dbReference>
<gene>
    <name evidence="2" type="ORF">AYM40_22035</name>
</gene>
<organism evidence="2 3">
    <name type="scientific">Paraburkholderia phytofirmans OLGA172</name>
    <dbReference type="NCBI Taxonomy" id="1417228"/>
    <lineage>
        <taxon>Bacteria</taxon>
        <taxon>Pseudomonadati</taxon>
        <taxon>Pseudomonadota</taxon>
        <taxon>Betaproteobacteria</taxon>
        <taxon>Burkholderiales</taxon>
        <taxon>Burkholderiaceae</taxon>
        <taxon>Paraburkholderia</taxon>
    </lineage>
</organism>
<feature type="region of interest" description="Disordered" evidence="1">
    <location>
        <begin position="145"/>
        <end position="166"/>
    </location>
</feature>